<dbReference type="PANTHER" id="PTHR45982">
    <property type="entry name" value="REGULATOR OF CHROMOSOME CONDENSATION"/>
    <property type="match status" value="1"/>
</dbReference>
<dbReference type="PANTHER" id="PTHR45982:SF1">
    <property type="entry name" value="REGULATOR OF CHROMOSOME CONDENSATION"/>
    <property type="match status" value="1"/>
</dbReference>
<proteinExistence type="predicted"/>
<dbReference type="InterPro" id="IPR051553">
    <property type="entry name" value="Ran_GTPase-activating"/>
</dbReference>
<name>A0AAF0Y7Q7_9TREE</name>
<organism evidence="1 2">
    <name type="scientific">Vanrija pseudolonga</name>
    <dbReference type="NCBI Taxonomy" id="143232"/>
    <lineage>
        <taxon>Eukaryota</taxon>
        <taxon>Fungi</taxon>
        <taxon>Dikarya</taxon>
        <taxon>Basidiomycota</taxon>
        <taxon>Agaricomycotina</taxon>
        <taxon>Tremellomycetes</taxon>
        <taxon>Trichosporonales</taxon>
        <taxon>Trichosporonaceae</taxon>
        <taxon>Vanrija</taxon>
    </lineage>
</organism>
<reference evidence="1" key="1">
    <citation type="submission" date="2023-10" db="EMBL/GenBank/DDBJ databases">
        <authorList>
            <person name="Noh H."/>
        </authorList>
    </citation>
    <scope>NUCLEOTIDE SEQUENCE</scope>
    <source>
        <strain evidence="1">DUCC4014</strain>
    </source>
</reference>
<dbReference type="InterPro" id="IPR000408">
    <property type="entry name" value="Reg_chr_condens"/>
</dbReference>
<dbReference type="Gene3D" id="2.130.10.30">
    <property type="entry name" value="Regulator of chromosome condensation 1/beta-lactamase-inhibitor protein II"/>
    <property type="match status" value="2"/>
</dbReference>
<gene>
    <name evidence="1" type="primary">SERGEF</name>
    <name evidence="1" type="ORF">LOC62_02G002789</name>
</gene>
<evidence type="ECO:0000313" key="2">
    <source>
        <dbReference type="Proteomes" id="UP000827549"/>
    </source>
</evidence>
<dbReference type="Proteomes" id="UP000827549">
    <property type="component" value="Chromosome 2"/>
</dbReference>
<accession>A0AAF0Y7Q7</accession>
<dbReference type="PRINTS" id="PR00633">
    <property type="entry name" value="RCCNDNSATION"/>
</dbReference>
<dbReference type="SUPFAM" id="SSF50985">
    <property type="entry name" value="RCC1/BLIP-II"/>
    <property type="match status" value="1"/>
</dbReference>
<dbReference type="AlphaFoldDB" id="A0AAF0Y7Q7"/>
<keyword evidence="2" id="KW-1185">Reference proteome</keyword>
<sequence>MPSPLLYACGSNGSGQLALGHEEDVSSLTRCAFDPSCPASTDIVDLVSAASHALLLVSSPSSGTHLLGAGKNTHGQLGRPCALSCPPAATTFRPLALGREAGLGDGFVPVKVAATWTTSFVVYERGITGSAGREQVFVASGSNDFGELGVAGSSAGPVVLKDVLRPGERVEHLKGGQRHVIAVLSSGTGPTRTQRVVGWGACRRGELDAVPAPVATPASRGVKGKGKAPARAPTSLPVTIALRIPPGAHIIDLALGAAHSLALLSNGRVLAWGSDLKGQVASLDSVQDVTGIAATWNGTYVISAGALWSQGSNTHGQLLRRDSDPRGQVAVQQAPTCLTAGSEHVLVTAADSTLWSGGWNEHGNLGVGDTADRPDLAQVPVPGAIRRVWGGLAATWVWSEE</sequence>
<dbReference type="InterPro" id="IPR009091">
    <property type="entry name" value="RCC1/BLIP-II"/>
</dbReference>
<evidence type="ECO:0000313" key="1">
    <source>
        <dbReference type="EMBL" id="WOO79261.1"/>
    </source>
</evidence>
<dbReference type="GO" id="GO:0005085">
    <property type="term" value="F:guanyl-nucleotide exchange factor activity"/>
    <property type="evidence" value="ECO:0007669"/>
    <property type="project" value="TreeGrafter"/>
</dbReference>
<dbReference type="GO" id="GO:0005737">
    <property type="term" value="C:cytoplasm"/>
    <property type="evidence" value="ECO:0007669"/>
    <property type="project" value="TreeGrafter"/>
</dbReference>
<dbReference type="EMBL" id="CP086715">
    <property type="protein sequence ID" value="WOO79261.1"/>
    <property type="molecule type" value="Genomic_DNA"/>
</dbReference>
<dbReference type="RefSeq" id="XP_062625293.1">
    <property type="nucleotide sequence ID" value="XM_062769309.1"/>
</dbReference>
<protein>
    <submittedName>
        <fullName evidence="1">Secretion-regulating guanine nucleotide exchange factor</fullName>
    </submittedName>
</protein>
<dbReference type="Pfam" id="PF13540">
    <property type="entry name" value="RCC1_2"/>
    <property type="match status" value="1"/>
</dbReference>
<dbReference type="GeneID" id="87806036"/>